<dbReference type="Proteomes" id="UP000001918">
    <property type="component" value="Chromosome"/>
</dbReference>
<keyword evidence="1" id="KW-1133">Transmembrane helix</keyword>
<keyword evidence="1" id="KW-0812">Transmembrane</keyword>
<dbReference type="STRING" id="471852.Tcur_3623"/>
<gene>
    <name evidence="2" type="ordered locus">Tcur_3623</name>
</gene>
<evidence type="ECO:0000313" key="2">
    <source>
        <dbReference type="EMBL" id="ACY99157.1"/>
    </source>
</evidence>
<keyword evidence="1" id="KW-0472">Membrane</keyword>
<organism evidence="2 3">
    <name type="scientific">Thermomonospora curvata (strain ATCC 19995 / DSM 43183 / JCM 3096 / KCTC 9072 / NBRC 15933 / NCIMB 10081 / Henssen B9)</name>
    <dbReference type="NCBI Taxonomy" id="471852"/>
    <lineage>
        <taxon>Bacteria</taxon>
        <taxon>Bacillati</taxon>
        <taxon>Actinomycetota</taxon>
        <taxon>Actinomycetes</taxon>
        <taxon>Streptosporangiales</taxon>
        <taxon>Thermomonosporaceae</taxon>
        <taxon>Thermomonospora</taxon>
    </lineage>
</organism>
<feature type="transmembrane region" description="Helical" evidence="1">
    <location>
        <begin position="187"/>
        <end position="205"/>
    </location>
</feature>
<keyword evidence="3" id="KW-1185">Reference proteome</keyword>
<feature type="transmembrane region" description="Helical" evidence="1">
    <location>
        <begin position="45"/>
        <end position="62"/>
    </location>
</feature>
<feature type="transmembrane region" description="Helical" evidence="1">
    <location>
        <begin position="74"/>
        <end position="93"/>
    </location>
</feature>
<protein>
    <submittedName>
        <fullName evidence="2">Uncharacterized protein</fullName>
    </submittedName>
</protein>
<sequence length="209" mass="22094">MSSGEHSPPGQETPPRRTLGSLLWALAVPLMFTLAGWVAQYPSGFIFVGVALALGTLAVAAVRAGHVWRRGGAALLVCCSGLALTLFAGPGLYDLYMEQLGEPAPAVVLKVRDGEQEPAGSGPGSDNLFCTVAETTGDRTVHELSQQQNCFGQFPEGRQVTLRKDPLGLLKPRLPDGPGQTGTDVEMSITAGLFVLTAAAMFYAGRRRR</sequence>
<dbReference type="HOGENOM" id="CLU_1314877_0_0_11"/>
<proteinExistence type="predicted"/>
<feature type="transmembrane region" description="Helical" evidence="1">
    <location>
        <begin position="21"/>
        <end position="39"/>
    </location>
</feature>
<dbReference type="KEGG" id="tcu:Tcur_3623"/>
<evidence type="ECO:0000256" key="1">
    <source>
        <dbReference type="SAM" id="Phobius"/>
    </source>
</evidence>
<name>D1ABY4_THECD</name>
<accession>D1ABY4</accession>
<dbReference type="AlphaFoldDB" id="D1ABY4"/>
<evidence type="ECO:0000313" key="3">
    <source>
        <dbReference type="Proteomes" id="UP000001918"/>
    </source>
</evidence>
<dbReference type="EMBL" id="CP001738">
    <property type="protein sequence ID" value="ACY99157.1"/>
    <property type="molecule type" value="Genomic_DNA"/>
</dbReference>
<dbReference type="eggNOG" id="ENOG50316X5">
    <property type="taxonomic scope" value="Bacteria"/>
</dbReference>
<reference evidence="2 3" key="1">
    <citation type="journal article" date="2011" name="Stand. Genomic Sci.">
        <title>Complete genome sequence of Thermomonospora curvata type strain (B9).</title>
        <authorList>
            <person name="Chertkov O."/>
            <person name="Sikorski J."/>
            <person name="Nolan M."/>
            <person name="Lapidus A."/>
            <person name="Lucas S."/>
            <person name="Del Rio T.G."/>
            <person name="Tice H."/>
            <person name="Cheng J.F."/>
            <person name="Goodwin L."/>
            <person name="Pitluck S."/>
            <person name="Liolios K."/>
            <person name="Ivanova N."/>
            <person name="Mavromatis K."/>
            <person name="Mikhailova N."/>
            <person name="Ovchinnikova G."/>
            <person name="Pati A."/>
            <person name="Chen A."/>
            <person name="Palaniappan K."/>
            <person name="Djao O.D."/>
            <person name="Land M."/>
            <person name="Hauser L."/>
            <person name="Chang Y.J."/>
            <person name="Jeffries C.D."/>
            <person name="Brettin T."/>
            <person name="Han C."/>
            <person name="Detter J.C."/>
            <person name="Rohde M."/>
            <person name="Goker M."/>
            <person name="Woyke T."/>
            <person name="Bristow J."/>
            <person name="Eisen J.A."/>
            <person name="Markowitz V."/>
            <person name="Hugenholtz P."/>
            <person name="Klenk H.P."/>
            <person name="Kyrpides N.C."/>
        </authorList>
    </citation>
    <scope>NUCLEOTIDE SEQUENCE [LARGE SCALE GENOMIC DNA]</scope>
    <source>
        <strain evidence="3">ATCC 19995 / DSM 43183 / JCM 3096 / KCTC 9072 / NBRC 15933 / NCIMB 10081 / Henssen B9</strain>
    </source>
</reference>